<keyword evidence="2" id="KW-0472">Membrane</keyword>
<feature type="transmembrane region" description="Helical" evidence="2">
    <location>
        <begin position="231"/>
        <end position="254"/>
    </location>
</feature>
<dbReference type="EMBL" id="JACJLL010000031">
    <property type="protein sequence ID" value="MBM6819052.1"/>
    <property type="molecule type" value="Genomic_DNA"/>
</dbReference>
<evidence type="ECO:0000313" key="3">
    <source>
        <dbReference type="EMBL" id="MBM6819052.1"/>
    </source>
</evidence>
<proteinExistence type="predicted"/>
<name>A0ABS2FG87_9CLOT</name>
<accession>A0ABS2FG87</accession>
<protein>
    <recommendedName>
        <fullName evidence="5">Lipoprotein</fullName>
    </recommendedName>
</protein>
<keyword evidence="2" id="KW-1133">Transmembrane helix</keyword>
<organism evidence="3 4">
    <name type="scientific">Clostridium saudiense</name>
    <dbReference type="NCBI Taxonomy" id="1414720"/>
    <lineage>
        <taxon>Bacteria</taxon>
        <taxon>Bacillati</taxon>
        <taxon>Bacillota</taxon>
        <taxon>Clostridia</taxon>
        <taxon>Eubacteriales</taxon>
        <taxon>Clostridiaceae</taxon>
        <taxon>Clostridium</taxon>
    </lineage>
</organism>
<dbReference type="RefSeq" id="WP_204572142.1">
    <property type="nucleotide sequence ID" value="NZ_JACJLL010000031.1"/>
</dbReference>
<keyword evidence="4" id="KW-1185">Reference proteome</keyword>
<gene>
    <name evidence="3" type="ORF">H6A19_06820</name>
</gene>
<evidence type="ECO:0000256" key="2">
    <source>
        <dbReference type="SAM" id="Phobius"/>
    </source>
</evidence>
<reference evidence="3 4" key="1">
    <citation type="journal article" date="2021" name="Sci. Rep.">
        <title>The distribution of antibiotic resistance genes in chicken gut microbiota commensals.</title>
        <authorList>
            <person name="Juricova H."/>
            <person name="Matiasovicova J."/>
            <person name="Kubasova T."/>
            <person name="Cejkova D."/>
            <person name="Rychlik I."/>
        </authorList>
    </citation>
    <scope>NUCLEOTIDE SEQUENCE [LARGE SCALE GENOMIC DNA]</scope>
    <source>
        <strain evidence="3 4">An435</strain>
    </source>
</reference>
<dbReference type="Proteomes" id="UP000767334">
    <property type="component" value="Unassembled WGS sequence"/>
</dbReference>
<sequence>MKKIFRILIITFLVLNISIIYVHSETLNLIEEKLDSLGIPEEYSDNIINYITNLKLSDEETKNLLDEANNILSRIKEKEDYSDFTLTELLNIYGEALNIADELNINLDLDLSSKEVVLKDKNSKLTLIKCDIDDVKRYYENYKEAPLTSQDYEELKSYIIENTIINDENTNSSDSNNSSRVTESDDYNKSDLNDEEIAKNSNSSDNSNSTVNNNENLNTVSAIKSKNMNRVLSIIFLVLFACVLISLLIDSIFFNRRN</sequence>
<evidence type="ECO:0000256" key="1">
    <source>
        <dbReference type="SAM" id="MobiDB-lite"/>
    </source>
</evidence>
<feature type="compositionally biased region" description="Low complexity" evidence="1">
    <location>
        <begin position="169"/>
        <end position="179"/>
    </location>
</feature>
<evidence type="ECO:0008006" key="5">
    <source>
        <dbReference type="Google" id="ProtNLM"/>
    </source>
</evidence>
<evidence type="ECO:0000313" key="4">
    <source>
        <dbReference type="Proteomes" id="UP000767334"/>
    </source>
</evidence>
<keyword evidence="2" id="KW-0812">Transmembrane</keyword>
<feature type="compositionally biased region" description="Basic and acidic residues" evidence="1">
    <location>
        <begin position="182"/>
        <end position="191"/>
    </location>
</feature>
<feature type="region of interest" description="Disordered" evidence="1">
    <location>
        <begin position="169"/>
        <end position="191"/>
    </location>
</feature>
<comment type="caution">
    <text evidence="3">The sequence shown here is derived from an EMBL/GenBank/DDBJ whole genome shotgun (WGS) entry which is preliminary data.</text>
</comment>